<dbReference type="SUPFAM" id="SSF55811">
    <property type="entry name" value="Nudix"/>
    <property type="match status" value="1"/>
</dbReference>
<dbReference type="NCBIfam" id="NF001299">
    <property type="entry name" value="PRK00241.1"/>
    <property type="match status" value="1"/>
</dbReference>
<keyword evidence="7" id="KW-0460">Magnesium</keyword>
<evidence type="ECO:0000256" key="7">
    <source>
        <dbReference type="ARBA" id="ARBA00022842"/>
    </source>
</evidence>
<evidence type="ECO:0000256" key="6">
    <source>
        <dbReference type="ARBA" id="ARBA00022801"/>
    </source>
</evidence>
<evidence type="ECO:0000256" key="4">
    <source>
        <dbReference type="ARBA" id="ARBA00012381"/>
    </source>
</evidence>
<dbReference type="InterPro" id="IPR015376">
    <property type="entry name" value="Znr_NADH_PPase"/>
</dbReference>
<dbReference type="Pfam" id="PF00293">
    <property type="entry name" value="NUDIX"/>
    <property type="match status" value="1"/>
</dbReference>
<evidence type="ECO:0000256" key="1">
    <source>
        <dbReference type="ARBA" id="ARBA00001946"/>
    </source>
</evidence>
<evidence type="ECO:0000256" key="2">
    <source>
        <dbReference type="ARBA" id="ARBA00001947"/>
    </source>
</evidence>
<evidence type="ECO:0000313" key="11">
    <source>
        <dbReference type="EMBL" id="KAJ9619749.1"/>
    </source>
</evidence>
<dbReference type="GO" id="GO:0006742">
    <property type="term" value="P:NADP+ catabolic process"/>
    <property type="evidence" value="ECO:0007669"/>
    <property type="project" value="TreeGrafter"/>
</dbReference>
<keyword evidence="8" id="KW-0520">NAD</keyword>
<dbReference type="Pfam" id="PF09297">
    <property type="entry name" value="Zn_ribbon_NUD"/>
    <property type="match status" value="1"/>
</dbReference>
<dbReference type="GO" id="GO:0019677">
    <property type="term" value="P:NAD+ catabolic process"/>
    <property type="evidence" value="ECO:0007669"/>
    <property type="project" value="TreeGrafter"/>
</dbReference>
<dbReference type="GO" id="GO:0035529">
    <property type="term" value="F:NADH pyrophosphatase activity"/>
    <property type="evidence" value="ECO:0007669"/>
    <property type="project" value="TreeGrafter"/>
</dbReference>
<dbReference type="CDD" id="cd03429">
    <property type="entry name" value="NUDIX_NADH_pyrophosphatase_Nudt13"/>
    <property type="match status" value="1"/>
</dbReference>
<sequence>MAFPAPTGGFPQSLWLATCIDWRQASWMLTSPSPLSGFAFVGEPLERADAMREDADALARLWPDARILVLDQDGTAFTGDDDQPLALTGADVGGGPGVAIFLGLRGEQAWFSVEAASVTVTAPRRLDLRQAALLWTVADATAFSYARGMSYWQSRTRFCGVCGTAVAFARGGFVGRCPQCATEHYPRVDPAVIVAVENQGRLLLGRQSNWAPRRYSVLAGFVEPGETFEQTVAREVHEESKVRVTACQYLGSQPWPFPGALMIGFRAQAQDDVPTVDGELEDARWFSAEEVGAALARDVEDDGEGIRLSPPISISRSLIEHWYRQQPASGGASIAAT</sequence>
<name>A0AA38XTD9_9EURO</name>
<accession>A0AA38XTD9</accession>
<comment type="caution">
    <text evidence="11">The sequence shown here is derived from an EMBL/GenBank/DDBJ whole genome shotgun (WGS) entry which is preliminary data.</text>
</comment>
<feature type="domain" description="Nudix hydrolase" evidence="10">
    <location>
        <begin position="186"/>
        <end position="308"/>
    </location>
</feature>
<gene>
    <name evidence="11" type="ORF">H2204_012510</name>
</gene>
<comment type="catalytic activity">
    <reaction evidence="9">
        <text>a 5'-end NAD(+)-phospho-ribonucleoside in mRNA + H2O = a 5'-end phospho-adenosine-phospho-ribonucleoside in mRNA + beta-nicotinamide D-ribonucleotide + 2 H(+)</text>
        <dbReference type="Rhea" id="RHEA:60876"/>
        <dbReference type="Rhea" id="RHEA-COMP:15698"/>
        <dbReference type="Rhea" id="RHEA-COMP:15719"/>
        <dbReference type="ChEBI" id="CHEBI:14649"/>
        <dbReference type="ChEBI" id="CHEBI:15377"/>
        <dbReference type="ChEBI" id="CHEBI:15378"/>
        <dbReference type="ChEBI" id="CHEBI:144029"/>
        <dbReference type="ChEBI" id="CHEBI:144051"/>
    </reaction>
    <physiologicalReaction direction="left-to-right" evidence="9">
        <dbReference type="Rhea" id="RHEA:60877"/>
    </physiologicalReaction>
</comment>
<dbReference type="Gene3D" id="3.90.79.10">
    <property type="entry name" value="Nucleoside Triphosphate Pyrophosphohydrolase"/>
    <property type="match status" value="1"/>
</dbReference>
<evidence type="ECO:0000256" key="8">
    <source>
        <dbReference type="ARBA" id="ARBA00023027"/>
    </source>
</evidence>
<organism evidence="11">
    <name type="scientific">Knufia peltigerae</name>
    <dbReference type="NCBI Taxonomy" id="1002370"/>
    <lineage>
        <taxon>Eukaryota</taxon>
        <taxon>Fungi</taxon>
        <taxon>Dikarya</taxon>
        <taxon>Ascomycota</taxon>
        <taxon>Pezizomycotina</taxon>
        <taxon>Eurotiomycetes</taxon>
        <taxon>Chaetothyriomycetidae</taxon>
        <taxon>Chaetothyriales</taxon>
        <taxon>Trichomeriaceae</taxon>
        <taxon>Knufia</taxon>
    </lineage>
</organism>
<dbReference type="InterPro" id="IPR015797">
    <property type="entry name" value="NUDIX_hydrolase-like_dom_sf"/>
</dbReference>
<dbReference type="PROSITE" id="PS51462">
    <property type="entry name" value="NUDIX"/>
    <property type="match status" value="1"/>
</dbReference>
<protein>
    <recommendedName>
        <fullName evidence="4">NAD(+) diphosphatase</fullName>
        <ecNumber evidence="4">3.6.1.22</ecNumber>
    </recommendedName>
</protein>
<keyword evidence="6" id="KW-0378">Hydrolase</keyword>
<dbReference type="AlphaFoldDB" id="A0AA38XTD9"/>
<dbReference type="GO" id="GO:0005829">
    <property type="term" value="C:cytosol"/>
    <property type="evidence" value="ECO:0007669"/>
    <property type="project" value="TreeGrafter"/>
</dbReference>
<dbReference type="InterPro" id="IPR000086">
    <property type="entry name" value="NUDIX_hydrolase_dom"/>
</dbReference>
<comment type="similarity">
    <text evidence="3">Belongs to the Nudix hydrolase family. NudC subfamily.</text>
</comment>
<dbReference type="EC" id="3.6.1.22" evidence="4"/>
<reference evidence="11" key="1">
    <citation type="submission" date="2022-10" db="EMBL/GenBank/DDBJ databases">
        <title>Culturing micro-colonial fungi from biological soil crusts in the Mojave desert and describing Neophaeococcomyces mojavensis, and introducing the new genera and species Taxawa tesnikishii.</title>
        <authorList>
            <person name="Kurbessoian T."/>
            <person name="Stajich J.E."/>
        </authorList>
    </citation>
    <scope>NUCLEOTIDE SEQUENCE</scope>
    <source>
        <strain evidence="11">TK_35</strain>
    </source>
</reference>
<keyword evidence="5" id="KW-0479">Metal-binding</keyword>
<dbReference type="PANTHER" id="PTHR42904">
    <property type="entry name" value="NUDIX HYDROLASE, NUDC SUBFAMILY"/>
    <property type="match status" value="1"/>
</dbReference>
<dbReference type="PANTHER" id="PTHR42904:SF6">
    <property type="entry name" value="NAD-CAPPED RNA HYDROLASE NUDT12"/>
    <property type="match status" value="1"/>
</dbReference>
<proteinExistence type="inferred from homology"/>
<dbReference type="InterPro" id="IPR049734">
    <property type="entry name" value="NudC-like_C"/>
</dbReference>
<dbReference type="InterPro" id="IPR050241">
    <property type="entry name" value="NAD-cap_RNA_hydrolase_NudC"/>
</dbReference>
<evidence type="ECO:0000256" key="5">
    <source>
        <dbReference type="ARBA" id="ARBA00022723"/>
    </source>
</evidence>
<comment type="cofactor">
    <cofactor evidence="2">
        <name>Zn(2+)</name>
        <dbReference type="ChEBI" id="CHEBI:29105"/>
    </cofactor>
</comment>
<dbReference type="Gene3D" id="3.90.79.20">
    <property type="match status" value="1"/>
</dbReference>
<evidence type="ECO:0000256" key="3">
    <source>
        <dbReference type="ARBA" id="ARBA00009595"/>
    </source>
</evidence>
<comment type="cofactor">
    <cofactor evidence="1">
        <name>Mg(2+)</name>
        <dbReference type="ChEBI" id="CHEBI:18420"/>
    </cofactor>
</comment>
<evidence type="ECO:0000259" key="10">
    <source>
        <dbReference type="PROSITE" id="PS51462"/>
    </source>
</evidence>
<evidence type="ECO:0000256" key="9">
    <source>
        <dbReference type="ARBA" id="ARBA00023679"/>
    </source>
</evidence>
<dbReference type="GO" id="GO:0046872">
    <property type="term" value="F:metal ion binding"/>
    <property type="evidence" value="ECO:0007669"/>
    <property type="project" value="UniProtKB-KW"/>
</dbReference>
<dbReference type="EMBL" id="JAPDRN010000129">
    <property type="protein sequence ID" value="KAJ9619749.1"/>
    <property type="molecule type" value="Genomic_DNA"/>
</dbReference>